<dbReference type="InterPro" id="IPR036465">
    <property type="entry name" value="vWFA_dom_sf"/>
</dbReference>
<accession>A0AAD7D7B2</accession>
<evidence type="ECO:0000313" key="4">
    <source>
        <dbReference type="Proteomes" id="UP001221757"/>
    </source>
</evidence>
<sequence>MRTRQAARGNPYNLDLWGLYYYPRDGTAIVPLPLLNVRVEASLKELAAQVKLTHTYGNDADVAIEAIYSFPIPVRAAVCSFVMVKQDGTRVIGRIEEKTEAREKYETAISQGKQAALMEQESPDVFKIAVGNIQPEEQVQIELIYATTLSEDEDNDSIRFHLPVHIGARYGQAPTTEFTGHNWTHFWPSKSTFLEISVNVEAASRLSSDPILPFPTLRTFHSQTMPVSLSSESALDKDFVLTVKSAGLDAPRCVAELHPIHPTVALALTIVPRFKLPDLARQEFILLIDRSGSMSGQRIEAAKKALIVMLRSLPAKDSLFQIASFGNGCTTLWDEGSRPYNQATLDDATRHVDGMQADYGGTEIRGALQQCFETRKTDRPTTVFLLTDGEAWDVDRVLNEVKGAVARAPTQAYLRVSVLGIGNSVSTAMCEGIARVGNGTCMMVGQQETTFTGKIARMLKAARTPMISDISVDWGVPVFEVAKPPDGIDEEDTFVMVSDEENGSVKGKGKQKEKATLNIFDKDVDPMQVDPEPVPAPPEVVLSPAPPVQQSPFKVQTLSPGIRLNVYAILQGKTVPKTSDAPPAIHALAARAIIQDLEDGRHAIAIDDVDLLSCTARASIVRLGKEYSISSSQTSFVAVNESAQSTTSVRRSGRLRQPDVIAIPIIVMARTSGRGGRGGRGTRVVGGGKAARKQLATSAARKTANAALSQPSIPAAAAAPTAARARKKRKVEVEKFFDFAGVSDDDDDDESSGPAAALMDPLEALARVQSFDGCFSLAVLPIVQLNMDVVEARTALLEGVSDEVFATILAMAFLSTKLGPDVERESWEAMYDKARVFVEGALQLLGTSVDVGELEAKAIVLLA</sequence>
<dbReference type="Proteomes" id="UP001221757">
    <property type="component" value="Unassembled WGS sequence"/>
</dbReference>
<proteinExistence type="predicted"/>
<dbReference type="SMART" id="SM00609">
    <property type="entry name" value="VIT"/>
    <property type="match status" value="1"/>
</dbReference>
<reference evidence="3" key="1">
    <citation type="submission" date="2023-03" db="EMBL/GenBank/DDBJ databases">
        <title>Massive genome expansion in bonnet fungi (Mycena s.s.) driven by repeated elements and novel gene families across ecological guilds.</title>
        <authorList>
            <consortium name="Lawrence Berkeley National Laboratory"/>
            <person name="Harder C.B."/>
            <person name="Miyauchi S."/>
            <person name="Viragh M."/>
            <person name="Kuo A."/>
            <person name="Thoen E."/>
            <person name="Andreopoulos B."/>
            <person name="Lu D."/>
            <person name="Skrede I."/>
            <person name="Drula E."/>
            <person name="Henrissat B."/>
            <person name="Morin E."/>
            <person name="Kohler A."/>
            <person name="Barry K."/>
            <person name="LaButti K."/>
            <person name="Morin E."/>
            <person name="Salamov A."/>
            <person name="Lipzen A."/>
            <person name="Mereny Z."/>
            <person name="Hegedus B."/>
            <person name="Baldrian P."/>
            <person name="Stursova M."/>
            <person name="Weitz H."/>
            <person name="Taylor A."/>
            <person name="Grigoriev I.V."/>
            <person name="Nagy L.G."/>
            <person name="Martin F."/>
            <person name="Kauserud H."/>
        </authorList>
    </citation>
    <scope>NUCLEOTIDE SEQUENCE</scope>
    <source>
        <strain evidence="3">CBHHK067</strain>
    </source>
</reference>
<feature type="domain" description="VWFA" evidence="1">
    <location>
        <begin position="283"/>
        <end position="470"/>
    </location>
</feature>
<dbReference type="InterPro" id="IPR013694">
    <property type="entry name" value="VIT"/>
</dbReference>
<organism evidence="3 4">
    <name type="scientific">Mycena rosella</name>
    <name type="common">Pink bonnet</name>
    <name type="synonym">Agaricus rosellus</name>
    <dbReference type="NCBI Taxonomy" id="1033263"/>
    <lineage>
        <taxon>Eukaryota</taxon>
        <taxon>Fungi</taxon>
        <taxon>Dikarya</taxon>
        <taxon>Basidiomycota</taxon>
        <taxon>Agaricomycotina</taxon>
        <taxon>Agaricomycetes</taxon>
        <taxon>Agaricomycetidae</taxon>
        <taxon>Agaricales</taxon>
        <taxon>Marasmiineae</taxon>
        <taxon>Mycenaceae</taxon>
        <taxon>Mycena</taxon>
    </lineage>
</organism>
<dbReference type="Pfam" id="PF13768">
    <property type="entry name" value="VWA_3"/>
    <property type="match status" value="1"/>
</dbReference>
<comment type="caution">
    <text evidence="3">The sequence shown here is derived from an EMBL/GenBank/DDBJ whole genome shotgun (WGS) entry which is preliminary data.</text>
</comment>
<dbReference type="SUPFAM" id="SSF53300">
    <property type="entry name" value="vWA-like"/>
    <property type="match status" value="1"/>
</dbReference>
<evidence type="ECO:0000259" key="1">
    <source>
        <dbReference type="PROSITE" id="PS50234"/>
    </source>
</evidence>
<dbReference type="PROSITE" id="PS50234">
    <property type="entry name" value="VWFA"/>
    <property type="match status" value="1"/>
</dbReference>
<evidence type="ECO:0000313" key="3">
    <source>
        <dbReference type="EMBL" id="KAJ7682902.1"/>
    </source>
</evidence>
<protein>
    <submittedName>
        <fullName evidence="3">von Willebrand factor type A domain-containing protein</fullName>
    </submittedName>
</protein>
<dbReference type="PANTHER" id="PTHR45737">
    <property type="entry name" value="VON WILLEBRAND FACTOR A DOMAIN-CONTAINING PROTEIN 5A"/>
    <property type="match status" value="1"/>
</dbReference>
<dbReference type="Pfam" id="PF08487">
    <property type="entry name" value="VIT"/>
    <property type="match status" value="1"/>
</dbReference>
<feature type="domain" description="VIT" evidence="2">
    <location>
        <begin position="18"/>
        <end position="147"/>
    </location>
</feature>
<dbReference type="EMBL" id="JARKIE010000113">
    <property type="protein sequence ID" value="KAJ7682902.1"/>
    <property type="molecule type" value="Genomic_DNA"/>
</dbReference>
<name>A0AAD7D7B2_MYCRO</name>
<gene>
    <name evidence="3" type="ORF">B0H17DRAFT_1333531</name>
</gene>
<evidence type="ECO:0000259" key="2">
    <source>
        <dbReference type="PROSITE" id="PS51468"/>
    </source>
</evidence>
<dbReference type="PANTHER" id="PTHR45737:SF6">
    <property type="entry name" value="VON WILLEBRAND FACTOR A DOMAIN-CONTAINING PROTEIN 5A"/>
    <property type="match status" value="1"/>
</dbReference>
<dbReference type="InterPro" id="IPR002035">
    <property type="entry name" value="VWF_A"/>
</dbReference>
<dbReference type="Gene3D" id="3.40.50.410">
    <property type="entry name" value="von Willebrand factor, type A domain"/>
    <property type="match status" value="1"/>
</dbReference>
<dbReference type="AlphaFoldDB" id="A0AAD7D7B2"/>
<dbReference type="SMART" id="SM00327">
    <property type="entry name" value="VWA"/>
    <property type="match status" value="1"/>
</dbReference>
<dbReference type="PROSITE" id="PS51468">
    <property type="entry name" value="VIT"/>
    <property type="match status" value="1"/>
</dbReference>
<keyword evidence="4" id="KW-1185">Reference proteome</keyword>